<comment type="caution">
    <text evidence="9">The sequence shown here is derived from an EMBL/GenBank/DDBJ whole genome shotgun (WGS) entry which is preliminary data.</text>
</comment>
<dbReference type="GO" id="GO:0006355">
    <property type="term" value="P:regulation of DNA-templated transcription"/>
    <property type="evidence" value="ECO:0007669"/>
    <property type="project" value="UniProtKB-UniRule"/>
</dbReference>
<keyword evidence="10" id="KW-1185">Reference proteome</keyword>
<name>A0A1Q3BEN6_CEPFO</name>
<dbReference type="InterPro" id="IPR006564">
    <property type="entry name" value="Znf_PMZ"/>
</dbReference>
<dbReference type="Proteomes" id="UP000187406">
    <property type="component" value="Unassembled WGS sequence"/>
</dbReference>
<dbReference type="PANTHER" id="PTHR31669">
    <property type="entry name" value="PROTEIN FAR1-RELATED SEQUENCE 10-RELATED"/>
    <property type="match status" value="1"/>
</dbReference>
<dbReference type="OrthoDB" id="911275at2759"/>
<evidence type="ECO:0000313" key="9">
    <source>
        <dbReference type="EMBL" id="GAV66460.1"/>
    </source>
</evidence>
<reference evidence="10" key="1">
    <citation type="submission" date="2016-04" db="EMBL/GenBank/DDBJ databases">
        <title>Cephalotus genome sequencing.</title>
        <authorList>
            <person name="Fukushima K."/>
            <person name="Hasebe M."/>
            <person name="Fang X."/>
        </authorList>
    </citation>
    <scope>NUCLEOTIDE SEQUENCE [LARGE SCALE GENOMIC DNA]</scope>
    <source>
        <strain evidence="10">cv. St1</strain>
    </source>
</reference>
<dbReference type="InterPro" id="IPR031052">
    <property type="entry name" value="FHY3/FAR1"/>
</dbReference>
<dbReference type="PANTHER" id="PTHR31669:SF302">
    <property type="entry name" value="PROTEIN FAR1-RELATED SEQUENCE"/>
    <property type="match status" value="1"/>
</dbReference>
<dbReference type="GO" id="GO:0005634">
    <property type="term" value="C:nucleus"/>
    <property type="evidence" value="ECO:0007669"/>
    <property type="project" value="UniProtKB-SubCell"/>
</dbReference>
<evidence type="ECO:0000259" key="7">
    <source>
        <dbReference type="PROSITE" id="PS50966"/>
    </source>
</evidence>
<dbReference type="AlphaFoldDB" id="A0A1Q3BEN6"/>
<dbReference type="Pfam" id="PF04434">
    <property type="entry name" value="SWIM"/>
    <property type="match status" value="1"/>
</dbReference>
<evidence type="ECO:0000256" key="4">
    <source>
        <dbReference type="ARBA" id="ARBA00022833"/>
    </source>
</evidence>
<feature type="domain" description="SWIM-type" evidence="7">
    <location>
        <begin position="1"/>
        <end position="28"/>
    </location>
</feature>
<evidence type="ECO:0000313" key="10">
    <source>
        <dbReference type="Proteomes" id="UP000187406"/>
    </source>
</evidence>
<dbReference type="GO" id="GO:0008270">
    <property type="term" value="F:zinc ion binding"/>
    <property type="evidence" value="ECO:0007669"/>
    <property type="project" value="UniProtKB-UniRule"/>
</dbReference>
<evidence type="ECO:0000256" key="1">
    <source>
        <dbReference type="ARBA" id="ARBA00005889"/>
    </source>
</evidence>
<evidence type="ECO:0000256" key="2">
    <source>
        <dbReference type="ARBA" id="ARBA00022723"/>
    </source>
</evidence>
<organism evidence="9 10">
    <name type="scientific">Cephalotus follicularis</name>
    <name type="common">Albany pitcher plant</name>
    <dbReference type="NCBI Taxonomy" id="3775"/>
    <lineage>
        <taxon>Eukaryota</taxon>
        <taxon>Viridiplantae</taxon>
        <taxon>Streptophyta</taxon>
        <taxon>Embryophyta</taxon>
        <taxon>Tracheophyta</taxon>
        <taxon>Spermatophyta</taxon>
        <taxon>Magnoliopsida</taxon>
        <taxon>eudicotyledons</taxon>
        <taxon>Gunneridae</taxon>
        <taxon>Pentapetalae</taxon>
        <taxon>rosids</taxon>
        <taxon>fabids</taxon>
        <taxon>Oxalidales</taxon>
        <taxon>Cephalotaceae</taxon>
        <taxon>Cephalotus</taxon>
    </lineage>
</organism>
<reference evidence="9" key="2">
    <citation type="journal article" date="2017" name="Nat. Ecol. Evol.">
        <title>Genome of the pitcher plant Cephalotus reveals genetic changes associated with carnivory.</title>
        <authorList>
            <person name="Fukushima K."/>
            <person name="Fang X."/>
            <person name="Alvarez-Ponce D."/>
            <person name="Cai H."/>
            <person name="Carretero-Paulet L."/>
            <person name="Chen C."/>
            <person name="Chang T."/>
            <person name="Farr K.M."/>
            <person name="Fujita T."/>
            <person name="Hiwatashi Y."/>
            <person name="Hoshi Y."/>
            <person name="Imai T."/>
            <person name="Kasahara M."/>
            <person name="Librado P."/>
            <person name="Mao L."/>
            <person name="Mori H."/>
            <person name="Nishiyama T."/>
            <person name="Nozawa M."/>
            <person name="Palfalvi G."/>
            <person name="Pollard S.T."/>
            <person name="Rozas J."/>
            <person name="Sanchez-Gracia A."/>
            <person name="Sankoff D."/>
            <person name="Shibata T.F."/>
            <person name="Shigenobu S."/>
            <person name="Sumikawa N."/>
            <person name="Uzawa T."/>
            <person name="Xie M."/>
            <person name="Zheng C."/>
            <person name="Pollock D.D."/>
            <person name="Albert V.A."/>
            <person name="Li S."/>
            <person name="Hasebe M."/>
        </authorList>
    </citation>
    <scope>NUCLEOTIDE SEQUENCE</scope>
    <source>
        <strain evidence="9">St1</strain>
    </source>
</reference>
<sequence length="144" mass="16905">MEVKCTCKKFEWLGILCSHALATLYIKNVKEILKQFILSRWTKNARERLYSEGETSQRNSNESKIIFRNRARRLAYYLVTTGQEQVEGREVTFSTLKNGRQYLRDVMKKLSFDGHSMVRDNGSNKNVNEFMNNEDEAPGFKMCF</sequence>
<keyword evidence="4 6" id="KW-0862">Zinc</keyword>
<dbReference type="SMART" id="SM00575">
    <property type="entry name" value="ZnF_PMZ"/>
    <property type="match status" value="1"/>
</dbReference>
<protein>
    <recommendedName>
        <fullName evidence="6">Protein FAR1-RELATED SEQUENCE</fullName>
    </recommendedName>
</protein>
<evidence type="ECO:0000313" key="8">
    <source>
        <dbReference type="EMBL" id="GAV56625.1"/>
    </source>
</evidence>
<gene>
    <name evidence="8" type="ORF">CFOL_v3_00167</name>
    <name evidence="9" type="ORF">CFOL_v3_09970</name>
</gene>
<dbReference type="EMBL" id="BDDD01000481">
    <property type="protein sequence ID" value="GAV66460.1"/>
    <property type="molecule type" value="Genomic_DNA"/>
</dbReference>
<keyword evidence="3 5" id="KW-0863">Zinc-finger</keyword>
<dbReference type="EMBL" id="BDDD01000003">
    <property type="protein sequence ID" value="GAV56625.1"/>
    <property type="molecule type" value="Genomic_DNA"/>
</dbReference>
<evidence type="ECO:0000256" key="5">
    <source>
        <dbReference type="PROSITE-ProRule" id="PRU00325"/>
    </source>
</evidence>
<evidence type="ECO:0000256" key="3">
    <source>
        <dbReference type="ARBA" id="ARBA00022771"/>
    </source>
</evidence>
<proteinExistence type="inferred from homology"/>
<dbReference type="InParanoid" id="A0A1Q3BEN6"/>
<evidence type="ECO:0000256" key="6">
    <source>
        <dbReference type="RuleBase" id="RU367018"/>
    </source>
</evidence>
<dbReference type="InterPro" id="IPR007527">
    <property type="entry name" value="Znf_SWIM"/>
</dbReference>
<accession>A0A1Q3BEN6</accession>
<keyword evidence="6" id="KW-0539">Nucleus</keyword>
<dbReference type="STRING" id="3775.A0A1Q3BEN6"/>
<comment type="similarity">
    <text evidence="1 6">Belongs to the FHY3/FAR1 family.</text>
</comment>
<dbReference type="PROSITE" id="PS50966">
    <property type="entry name" value="ZF_SWIM"/>
    <property type="match status" value="1"/>
</dbReference>
<comment type="function">
    <text evidence="6">Putative transcription activator involved in regulating light control of development.</text>
</comment>
<comment type="subcellular location">
    <subcellularLocation>
        <location evidence="6">Nucleus</location>
    </subcellularLocation>
</comment>
<keyword evidence="2 6" id="KW-0479">Metal-binding</keyword>